<evidence type="ECO:0000313" key="18">
    <source>
        <dbReference type="EMBL" id="TDR79800.1"/>
    </source>
</evidence>
<dbReference type="InterPro" id="IPR050499">
    <property type="entry name" value="PEP-utilizing_PTS_enzyme"/>
</dbReference>
<gene>
    <name evidence="18" type="ORF">DFP86_107166</name>
</gene>
<dbReference type="PROSITE" id="PS00372">
    <property type="entry name" value="PTS_EIIA_TYPE_2_HIS"/>
    <property type="match status" value="1"/>
</dbReference>
<dbReference type="InterPro" id="IPR035895">
    <property type="entry name" value="HPr-like_sf"/>
</dbReference>
<comment type="similarity">
    <text evidence="4">Belongs to the PEP-utilizing enzyme family.</text>
</comment>
<dbReference type="PROSITE" id="PS51094">
    <property type="entry name" value="PTS_EIIA_TYPE_2"/>
    <property type="match status" value="1"/>
</dbReference>
<dbReference type="PROSITE" id="PS00369">
    <property type="entry name" value="PTS_HPR_HIS"/>
    <property type="match status" value="1"/>
</dbReference>
<evidence type="ECO:0000256" key="2">
    <source>
        <dbReference type="ARBA" id="ARBA00001946"/>
    </source>
</evidence>
<dbReference type="SUPFAM" id="SSF52009">
    <property type="entry name" value="Phosphohistidine domain"/>
    <property type="match status" value="1"/>
</dbReference>
<evidence type="ECO:0000256" key="14">
    <source>
        <dbReference type="ARBA" id="ARBA00022842"/>
    </source>
</evidence>
<name>A0A4R7B560_9NEIS</name>
<dbReference type="GO" id="GO:0005737">
    <property type="term" value="C:cytoplasm"/>
    <property type="evidence" value="ECO:0007669"/>
    <property type="project" value="UniProtKB-SubCell"/>
</dbReference>
<protein>
    <recommendedName>
        <fullName evidence="5">phosphoenolpyruvate--protein phosphotransferase</fullName>
        <ecNumber evidence="5">2.7.3.9</ecNumber>
    </recommendedName>
</protein>
<dbReference type="SUPFAM" id="SSF51621">
    <property type="entry name" value="Phosphoenolpyruvate/pyruvate domain"/>
    <property type="match status" value="1"/>
</dbReference>
<keyword evidence="12" id="KW-0479">Metal-binding</keyword>
<keyword evidence="7" id="KW-0963">Cytoplasm</keyword>
<dbReference type="EMBL" id="SNZP01000007">
    <property type="protein sequence ID" value="TDR79800.1"/>
    <property type="molecule type" value="Genomic_DNA"/>
</dbReference>
<comment type="caution">
    <text evidence="18">The sequence shown here is derived from an EMBL/GenBank/DDBJ whole genome shotgun (WGS) entry which is preliminary data.</text>
</comment>
<dbReference type="GO" id="GO:0046872">
    <property type="term" value="F:metal ion binding"/>
    <property type="evidence" value="ECO:0007669"/>
    <property type="project" value="UniProtKB-KW"/>
</dbReference>
<dbReference type="InterPro" id="IPR015813">
    <property type="entry name" value="Pyrv/PenolPyrv_kinase-like_dom"/>
</dbReference>
<keyword evidence="8" id="KW-0597">Phosphoprotein</keyword>
<organism evidence="18 19">
    <name type="scientific">Paludibacterium purpuratum</name>
    <dbReference type="NCBI Taxonomy" id="1144873"/>
    <lineage>
        <taxon>Bacteria</taxon>
        <taxon>Pseudomonadati</taxon>
        <taxon>Pseudomonadota</taxon>
        <taxon>Betaproteobacteria</taxon>
        <taxon>Neisseriales</taxon>
        <taxon>Chromobacteriaceae</taxon>
        <taxon>Paludibacterium</taxon>
    </lineage>
</organism>
<evidence type="ECO:0000256" key="12">
    <source>
        <dbReference type="ARBA" id="ARBA00022723"/>
    </source>
</evidence>
<dbReference type="EC" id="2.7.3.9" evidence="5"/>
<dbReference type="Gene3D" id="3.20.20.60">
    <property type="entry name" value="Phosphoenolpyruvate-binding domains"/>
    <property type="match status" value="1"/>
</dbReference>
<evidence type="ECO:0000259" key="16">
    <source>
        <dbReference type="PROSITE" id="PS51094"/>
    </source>
</evidence>
<dbReference type="InterPro" id="IPR036618">
    <property type="entry name" value="PtsI_HPr-bd_sf"/>
</dbReference>
<keyword evidence="11" id="KW-0598">Phosphotransferase system</keyword>
<keyword evidence="13" id="KW-0418">Kinase</keyword>
<dbReference type="GO" id="GO:0008965">
    <property type="term" value="F:phosphoenolpyruvate-protein phosphotransferase activity"/>
    <property type="evidence" value="ECO:0007669"/>
    <property type="project" value="UniProtKB-EC"/>
</dbReference>
<dbReference type="InterPro" id="IPR023151">
    <property type="entry name" value="PEP_util_CS"/>
</dbReference>
<keyword evidence="10" id="KW-0808">Transferase</keyword>
<dbReference type="Pfam" id="PF00381">
    <property type="entry name" value="PTS-HPr"/>
    <property type="match status" value="1"/>
</dbReference>
<dbReference type="PRINTS" id="PR00107">
    <property type="entry name" value="PHOSPHOCPHPR"/>
</dbReference>
<evidence type="ECO:0000256" key="11">
    <source>
        <dbReference type="ARBA" id="ARBA00022683"/>
    </source>
</evidence>
<dbReference type="InterPro" id="IPR001020">
    <property type="entry name" value="PTS_HPr_His_P_site"/>
</dbReference>
<feature type="domain" description="HPr" evidence="17">
    <location>
        <begin position="157"/>
        <end position="245"/>
    </location>
</feature>
<evidence type="ECO:0000256" key="3">
    <source>
        <dbReference type="ARBA" id="ARBA00004496"/>
    </source>
</evidence>
<dbReference type="PANTHER" id="PTHR46244:SF6">
    <property type="entry name" value="PHOSPHOENOLPYRUVATE-PROTEIN PHOSPHOTRANSFERASE"/>
    <property type="match status" value="1"/>
</dbReference>
<keyword evidence="9" id="KW-0762">Sugar transport</keyword>
<dbReference type="PROSITE" id="PS51350">
    <property type="entry name" value="PTS_HPR_DOM"/>
    <property type="match status" value="1"/>
</dbReference>
<accession>A0A4R7B560</accession>
<reference evidence="18 19" key="1">
    <citation type="submission" date="2019-03" db="EMBL/GenBank/DDBJ databases">
        <title>Genomic Encyclopedia of Type Strains, Phase III (KMG-III): the genomes of soil and plant-associated and newly described type strains.</title>
        <authorList>
            <person name="Whitman W."/>
        </authorList>
    </citation>
    <scope>NUCLEOTIDE SEQUENCE [LARGE SCALE GENOMIC DNA]</scope>
    <source>
        <strain evidence="18 19">CECT 8976</strain>
    </source>
</reference>
<dbReference type="Gene3D" id="3.50.30.10">
    <property type="entry name" value="Phosphohistidine domain"/>
    <property type="match status" value="1"/>
</dbReference>
<dbReference type="NCBIfam" id="TIGR01417">
    <property type="entry name" value="PTS_I_fam"/>
    <property type="match status" value="1"/>
</dbReference>
<dbReference type="Pfam" id="PF05524">
    <property type="entry name" value="PEP-utilisers_N"/>
    <property type="match status" value="1"/>
</dbReference>
<dbReference type="Gene3D" id="3.30.1340.10">
    <property type="entry name" value="HPr-like"/>
    <property type="match status" value="1"/>
</dbReference>
<dbReference type="PRINTS" id="PR01736">
    <property type="entry name" value="PHPHTRNFRASE"/>
</dbReference>
<dbReference type="Proteomes" id="UP000295611">
    <property type="component" value="Unassembled WGS sequence"/>
</dbReference>
<dbReference type="InterPro" id="IPR016152">
    <property type="entry name" value="PTrfase/Anion_transptr"/>
</dbReference>
<evidence type="ECO:0000256" key="6">
    <source>
        <dbReference type="ARBA" id="ARBA00022448"/>
    </source>
</evidence>
<evidence type="ECO:0000259" key="17">
    <source>
        <dbReference type="PROSITE" id="PS51350"/>
    </source>
</evidence>
<proteinExistence type="inferred from homology"/>
<dbReference type="RefSeq" id="WP_133680851.1">
    <property type="nucleotide sequence ID" value="NZ_SNZP01000007.1"/>
</dbReference>
<dbReference type="Gene3D" id="3.40.930.10">
    <property type="entry name" value="Mannitol-specific EII, Chain A"/>
    <property type="match status" value="1"/>
</dbReference>
<dbReference type="GO" id="GO:0009401">
    <property type="term" value="P:phosphoenolpyruvate-dependent sugar phosphotransferase system"/>
    <property type="evidence" value="ECO:0007669"/>
    <property type="project" value="UniProtKB-KW"/>
</dbReference>
<evidence type="ECO:0000256" key="13">
    <source>
        <dbReference type="ARBA" id="ARBA00022777"/>
    </source>
</evidence>
<dbReference type="Pfam" id="PF00359">
    <property type="entry name" value="PTS_EIIA_2"/>
    <property type="match status" value="1"/>
</dbReference>
<comment type="catalytic activity">
    <reaction evidence="1">
        <text>L-histidyl-[protein] + phosphoenolpyruvate = N(pros)-phospho-L-histidyl-[protein] + pyruvate</text>
        <dbReference type="Rhea" id="RHEA:23880"/>
        <dbReference type="Rhea" id="RHEA-COMP:9745"/>
        <dbReference type="Rhea" id="RHEA-COMP:9746"/>
        <dbReference type="ChEBI" id="CHEBI:15361"/>
        <dbReference type="ChEBI" id="CHEBI:29979"/>
        <dbReference type="ChEBI" id="CHEBI:58702"/>
        <dbReference type="ChEBI" id="CHEBI:64837"/>
        <dbReference type="EC" id="2.7.3.9"/>
    </reaction>
</comment>
<dbReference type="InterPro" id="IPR000121">
    <property type="entry name" value="PEP_util_C"/>
</dbReference>
<dbReference type="InterPro" id="IPR000032">
    <property type="entry name" value="HPr-like"/>
</dbReference>
<dbReference type="CDD" id="cd00367">
    <property type="entry name" value="PTS-HPr_like"/>
    <property type="match status" value="1"/>
</dbReference>
<comment type="cofactor">
    <cofactor evidence="2">
        <name>Mg(2+)</name>
        <dbReference type="ChEBI" id="CHEBI:18420"/>
    </cofactor>
</comment>
<evidence type="ECO:0000256" key="1">
    <source>
        <dbReference type="ARBA" id="ARBA00000683"/>
    </source>
</evidence>
<dbReference type="InterPro" id="IPR008731">
    <property type="entry name" value="PTS_EIN"/>
</dbReference>
<dbReference type="AlphaFoldDB" id="A0A4R7B560"/>
<evidence type="ECO:0000256" key="4">
    <source>
        <dbReference type="ARBA" id="ARBA00007837"/>
    </source>
</evidence>
<dbReference type="OrthoDB" id="9765468at2"/>
<keyword evidence="19" id="KW-1185">Reference proteome</keyword>
<keyword evidence="14" id="KW-0460">Magnesium</keyword>
<dbReference type="SUPFAM" id="SSF55594">
    <property type="entry name" value="HPr-like"/>
    <property type="match status" value="1"/>
</dbReference>
<dbReference type="InterPro" id="IPR006318">
    <property type="entry name" value="PTS_EI-like"/>
</dbReference>
<sequence length="810" mass="86996">MTTAPLLPLHIKLNAKPTDKSTAILQVADLMEACKLTAPEYGASLLQREAVASTSLGHGIAIPHGMPAHRHLIRQTGVVILQIPEGLKWGDDTVHLVIGIAADTDAHLSLLQRLTRLLQPPSRLLSLFTTDRHEAFYELLGIQAPAHSPPSPQDDLPHRFEWRLAYPGGLHARPASEWAKTAHRFDAAIRVRRGNESADGRQIFELLRLGIMQGESLVVSAAGPEAESALQAMRITMLALCEPENRTAAPMPTIPPLDDRTSPDRIVSGAPASPGQVSAPTWRLRANQVDVADRPGTLQSESCRLELALGEALRSLTAQIEQSASRPDNNAQGILQAQRLMLDDRSLIAECCQLLAQGHGAAWSWQQTIENRARQLDASERPMVRARSADIRDIGRRVLDALGESMQTDWIAALPADRIVIADDLPPSEMARLLPGQVLGLCLAGSGPQAHTAILARALGLPCMVAAGATLLSVPDDTPAILDGARGELTLHPSSERTNHPRSVPSASDSAEVLPATLFANADTPEQWQRAREQGACGVGLMRSESLFLRAHDWLDEEAQCQAFRTMAKASVGHSLVIRLLDIGGDKAWPTLSLPEEDNPALGMRGVRLLLARPDLLEPHLRALYRAASHGPVSILIPMITSVEELLALREICEAVRLDLQAPPVPIGAMIEVPAAALLADSLAKHADFLSIGTNDLTQYALAMDRQHPRFAMDADARHPAVLRLIDRIAQAAQAHDCPLSVCGALAGQPGGAQLLCGLGIRSLSMVAAELPPVRAALRADSVDTLVERAKRALAADTLAAVRSLTEETG</sequence>
<dbReference type="PROSITE" id="PS00742">
    <property type="entry name" value="PEP_ENZYMES_2"/>
    <property type="match status" value="1"/>
</dbReference>
<dbReference type="PANTHER" id="PTHR46244">
    <property type="entry name" value="PHOSPHOENOLPYRUVATE-PROTEIN PHOSPHOTRANSFERASE"/>
    <property type="match status" value="1"/>
</dbReference>
<evidence type="ECO:0000256" key="9">
    <source>
        <dbReference type="ARBA" id="ARBA00022597"/>
    </source>
</evidence>
<dbReference type="InterPro" id="IPR002178">
    <property type="entry name" value="PTS_EIIA_type-2_dom"/>
</dbReference>
<dbReference type="SUPFAM" id="SSF55804">
    <property type="entry name" value="Phoshotransferase/anion transport protein"/>
    <property type="match status" value="1"/>
</dbReference>
<dbReference type="InterPro" id="IPR040442">
    <property type="entry name" value="Pyrv_kinase-like_dom_sf"/>
</dbReference>
<dbReference type="Gene3D" id="1.10.274.10">
    <property type="entry name" value="PtsI, HPr-binding domain"/>
    <property type="match status" value="1"/>
</dbReference>
<dbReference type="CDD" id="cd00211">
    <property type="entry name" value="PTS_IIA_fru"/>
    <property type="match status" value="1"/>
</dbReference>
<keyword evidence="6" id="KW-0813">Transport</keyword>
<evidence type="ECO:0000256" key="8">
    <source>
        <dbReference type="ARBA" id="ARBA00022553"/>
    </source>
</evidence>
<comment type="subcellular location">
    <subcellularLocation>
        <location evidence="3">Cytoplasm</location>
    </subcellularLocation>
</comment>
<dbReference type="NCBIfam" id="TIGR01003">
    <property type="entry name" value="PTS_HPr_family"/>
    <property type="match status" value="1"/>
</dbReference>
<evidence type="ECO:0000256" key="15">
    <source>
        <dbReference type="SAM" id="MobiDB-lite"/>
    </source>
</evidence>
<dbReference type="InterPro" id="IPR008279">
    <property type="entry name" value="PEP-util_enz_mobile_dom"/>
</dbReference>
<dbReference type="SUPFAM" id="SSF47831">
    <property type="entry name" value="Enzyme I of the PEP:sugar phosphotransferase system HPr-binding (sub)domain"/>
    <property type="match status" value="1"/>
</dbReference>
<evidence type="ECO:0000256" key="7">
    <source>
        <dbReference type="ARBA" id="ARBA00022490"/>
    </source>
</evidence>
<dbReference type="InterPro" id="IPR036637">
    <property type="entry name" value="Phosphohistidine_dom_sf"/>
</dbReference>
<dbReference type="GO" id="GO:0016301">
    <property type="term" value="F:kinase activity"/>
    <property type="evidence" value="ECO:0007669"/>
    <property type="project" value="UniProtKB-KW"/>
</dbReference>
<evidence type="ECO:0000313" key="19">
    <source>
        <dbReference type="Proteomes" id="UP000295611"/>
    </source>
</evidence>
<evidence type="ECO:0000256" key="10">
    <source>
        <dbReference type="ARBA" id="ARBA00022679"/>
    </source>
</evidence>
<evidence type="ECO:0000256" key="5">
    <source>
        <dbReference type="ARBA" id="ARBA00012232"/>
    </source>
</evidence>
<dbReference type="Pfam" id="PF00391">
    <property type="entry name" value="PEP-utilizers"/>
    <property type="match status" value="1"/>
</dbReference>
<feature type="domain" description="PTS EIIA type-2" evidence="16">
    <location>
        <begin position="4"/>
        <end position="143"/>
    </location>
</feature>
<dbReference type="Pfam" id="PF02896">
    <property type="entry name" value="PEP-utilizers_C"/>
    <property type="match status" value="1"/>
</dbReference>
<feature type="region of interest" description="Disordered" evidence="15">
    <location>
        <begin position="490"/>
        <end position="509"/>
    </location>
</feature>